<dbReference type="InterPro" id="IPR024194">
    <property type="entry name" value="Ac/AlaTfrase_AlgI/DltB"/>
</dbReference>
<keyword evidence="4 8" id="KW-0812">Transmembrane</keyword>
<dbReference type="InterPro" id="IPR028362">
    <property type="entry name" value="AlgI"/>
</dbReference>
<keyword evidence="5 8" id="KW-1133">Transmembrane helix</keyword>
<keyword evidence="7 9" id="KW-0808">Transferase</keyword>
<dbReference type="EC" id="2.3.-.-" evidence="9"/>
<dbReference type="Proteomes" id="UP001438008">
    <property type="component" value="Unassembled WGS sequence"/>
</dbReference>
<feature type="transmembrane region" description="Helical" evidence="8">
    <location>
        <begin position="402"/>
        <end position="424"/>
    </location>
</feature>
<evidence type="ECO:0000256" key="7">
    <source>
        <dbReference type="PIRNR" id="PIRNR016636"/>
    </source>
</evidence>
<accession>A0ABV1FDR7</accession>
<evidence type="ECO:0000256" key="1">
    <source>
        <dbReference type="ARBA" id="ARBA00004651"/>
    </source>
</evidence>
<proteinExistence type="inferred from homology"/>
<feature type="transmembrane region" description="Helical" evidence="8">
    <location>
        <begin position="6"/>
        <end position="22"/>
    </location>
</feature>
<dbReference type="EMBL" id="JBBMFE010000002">
    <property type="protein sequence ID" value="MEQ2471524.1"/>
    <property type="molecule type" value="Genomic_DNA"/>
</dbReference>
<evidence type="ECO:0000256" key="2">
    <source>
        <dbReference type="ARBA" id="ARBA00010323"/>
    </source>
</evidence>
<evidence type="ECO:0000256" key="4">
    <source>
        <dbReference type="ARBA" id="ARBA00022692"/>
    </source>
</evidence>
<name>A0ABV1FDR7_9FIRM</name>
<feature type="transmembrane region" description="Helical" evidence="8">
    <location>
        <begin position="444"/>
        <end position="467"/>
    </location>
</feature>
<comment type="similarity">
    <text evidence="2 7">Belongs to the membrane-bound acyltransferase family.</text>
</comment>
<keyword evidence="7 9" id="KW-0012">Acyltransferase</keyword>
<dbReference type="InterPro" id="IPR004299">
    <property type="entry name" value="MBOAT_fam"/>
</dbReference>
<evidence type="ECO:0000256" key="6">
    <source>
        <dbReference type="ARBA" id="ARBA00023136"/>
    </source>
</evidence>
<gene>
    <name evidence="9" type="ORF">WMO29_03330</name>
</gene>
<keyword evidence="3 7" id="KW-1003">Cell membrane</keyword>
<dbReference type="PIRSF" id="PIRSF016636">
    <property type="entry name" value="AlgI_DltB"/>
    <property type="match status" value="1"/>
</dbReference>
<dbReference type="PANTHER" id="PTHR13285:SF18">
    <property type="entry name" value="PROTEIN-CYSTEINE N-PALMITOYLTRANSFERASE RASP"/>
    <property type="match status" value="1"/>
</dbReference>
<evidence type="ECO:0000313" key="9">
    <source>
        <dbReference type="EMBL" id="MEQ2471524.1"/>
    </source>
</evidence>
<keyword evidence="10" id="KW-1185">Reference proteome</keyword>
<keyword evidence="6 7" id="KW-0472">Membrane</keyword>
<evidence type="ECO:0000256" key="8">
    <source>
        <dbReference type="SAM" id="Phobius"/>
    </source>
</evidence>
<sequence>MGFTSLAFLVFFPIVWLVYLMLPGRFRTVWLLAASYVFLGTFGTKYLAVLIGSTLVTWVAGLILEKYGITNGVKKAEAESKAMPEAGKSSASEQKKSSLATGVFVAVVGFHVAVLCFFKYNRSNIALPIGISFYTFQAIGYLTDVYRGTVRAEHNLLNFALFQAFFPKLVQGPIERSGNLLRQIQNIGTLPVRDPERIRRSALLLLWGLCEKLLIADRIAIPVNAVYSQFGAFGGVEIILATALYAFQIYCDFAGYTDMGRGIAGLLGFDLLVNFKRPYQADSVQDFWRRWHLSLSSFLRDYVYIPLGGSRRGRFRRAVNILITFGVSGIWHGTGFHFLLWGLLHGIGQIFDIKNWKVPRAVKRVLIFLFVDATWMVFRVNSLGDLKGMLRVILTNFRLQDFAGMQLGSFEWVLLVFGILAVIAKDVLNEKGFAFQSWILERNAVLRCLIYTALLGAVLIFGVYGAAYDTSGFLYTQF</sequence>
<organism evidence="9 10">
    <name type="scientific">Laedolimicola intestinihominis</name>
    <dbReference type="NCBI Taxonomy" id="3133166"/>
    <lineage>
        <taxon>Bacteria</taxon>
        <taxon>Bacillati</taxon>
        <taxon>Bacillota</taxon>
        <taxon>Clostridia</taxon>
        <taxon>Lachnospirales</taxon>
        <taxon>Lachnospiraceae</taxon>
        <taxon>Laedolimicola</taxon>
    </lineage>
</organism>
<dbReference type="PANTHER" id="PTHR13285">
    <property type="entry name" value="ACYLTRANSFERASE"/>
    <property type="match status" value="1"/>
</dbReference>
<feature type="transmembrane region" description="Helical" evidence="8">
    <location>
        <begin position="319"/>
        <end position="341"/>
    </location>
</feature>
<evidence type="ECO:0000256" key="3">
    <source>
        <dbReference type="ARBA" id="ARBA00022475"/>
    </source>
</evidence>
<comment type="caution">
    <text evidence="9">The sequence shown here is derived from an EMBL/GenBank/DDBJ whole genome shotgun (WGS) entry which is preliminary data.</text>
</comment>
<reference evidence="9 10" key="1">
    <citation type="submission" date="2024-03" db="EMBL/GenBank/DDBJ databases">
        <title>Human intestinal bacterial collection.</title>
        <authorList>
            <person name="Pauvert C."/>
            <person name="Hitch T.C.A."/>
            <person name="Clavel T."/>
        </authorList>
    </citation>
    <scope>NUCLEOTIDE SEQUENCE [LARGE SCALE GENOMIC DNA]</scope>
    <source>
        <strain evidence="9 10">CLA-AA-H132</strain>
    </source>
</reference>
<dbReference type="PIRSF" id="PIRSF500217">
    <property type="entry name" value="AlgI"/>
    <property type="match status" value="1"/>
</dbReference>
<comment type="subcellular location">
    <subcellularLocation>
        <location evidence="1">Cell membrane</location>
        <topology evidence="1">Multi-pass membrane protein</topology>
    </subcellularLocation>
</comment>
<feature type="transmembrane region" description="Helical" evidence="8">
    <location>
        <begin position="99"/>
        <end position="118"/>
    </location>
</feature>
<feature type="transmembrane region" description="Helical" evidence="8">
    <location>
        <begin position="29"/>
        <end position="48"/>
    </location>
</feature>
<evidence type="ECO:0000313" key="10">
    <source>
        <dbReference type="Proteomes" id="UP001438008"/>
    </source>
</evidence>
<dbReference type="Pfam" id="PF03062">
    <property type="entry name" value="MBOAT"/>
    <property type="match status" value="1"/>
</dbReference>
<protein>
    <submittedName>
        <fullName evidence="9">MBOAT family O-acyltransferase</fullName>
        <ecNumber evidence="9">2.3.-.-</ecNumber>
    </submittedName>
</protein>
<evidence type="ECO:0000256" key="5">
    <source>
        <dbReference type="ARBA" id="ARBA00022989"/>
    </source>
</evidence>
<dbReference type="RefSeq" id="WP_349163759.1">
    <property type="nucleotide sequence ID" value="NZ_JBBMFE010000002.1"/>
</dbReference>
<dbReference type="InterPro" id="IPR051085">
    <property type="entry name" value="MB_O-acyltransferase"/>
</dbReference>
<dbReference type="GO" id="GO:0016746">
    <property type="term" value="F:acyltransferase activity"/>
    <property type="evidence" value="ECO:0007669"/>
    <property type="project" value="UniProtKB-KW"/>
</dbReference>